<organism evidence="7 8">
    <name type="scientific">Aaosphaeria arxii CBS 175.79</name>
    <dbReference type="NCBI Taxonomy" id="1450172"/>
    <lineage>
        <taxon>Eukaryota</taxon>
        <taxon>Fungi</taxon>
        <taxon>Dikarya</taxon>
        <taxon>Ascomycota</taxon>
        <taxon>Pezizomycotina</taxon>
        <taxon>Dothideomycetes</taxon>
        <taxon>Pleosporomycetidae</taxon>
        <taxon>Pleosporales</taxon>
        <taxon>Pleosporales incertae sedis</taxon>
        <taxon>Aaosphaeria</taxon>
    </lineage>
</organism>
<dbReference type="OrthoDB" id="1470350at2759"/>
<keyword evidence="3 5" id="KW-0479">Metal-binding</keyword>
<name>A0A6A5Y5B4_9PLEO</name>
<reference evidence="7" key="1">
    <citation type="journal article" date="2020" name="Stud. Mycol.">
        <title>101 Dothideomycetes genomes: a test case for predicting lifestyles and emergence of pathogens.</title>
        <authorList>
            <person name="Haridas S."/>
            <person name="Albert R."/>
            <person name="Binder M."/>
            <person name="Bloem J."/>
            <person name="Labutti K."/>
            <person name="Salamov A."/>
            <person name="Andreopoulos B."/>
            <person name="Baker S."/>
            <person name="Barry K."/>
            <person name="Bills G."/>
            <person name="Bluhm B."/>
            <person name="Cannon C."/>
            <person name="Castanera R."/>
            <person name="Culley D."/>
            <person name="Daum C."/>
            <person name="Ezra D."/>
            <person name="Gonzalez J."/>
            <person name="Henrissat B."/>
            <person name="Kuo A."/>
            <person name="Liang C."/>
            <person name="Lipzen A."/>
            <person name="Lutzoni F."/>
            <person name="Magnuson J."/>
            <person name="Mondo S."/>
            <person name="Nolan M."/>
            <person name="Ohm R."/>
            <person name="Pangilinan J."/>
            <person name="Park H.-J."/>
            <person name="Ramirez L."/>
            <person name="Alfaro M."/>
            <person name="Sun H."/>
            <person name="Tritt A."/>
            <person name="Yoshinaga Y."/>
            <person name="Zwiers L.-H."/>
            <person name="Turgeon B."/>
            <person name="Goodwin S."/>
            <person name="Spatafora J."/>
            <person name="Crous P."/>
            <person name="Grigoriev I."/>
        </authorList>
    </citation>
    <scope>NUCLEOTIDE SEQUENCE</scope>
    <source>
        <strain evidence="7">CBS 175.79</strain>
    </source>
</reference>
<dbReference type="EMBL" id="ML978066">
    <property type="protein sequence ID" value="KAF2020745.1"/>
    <property type="molecule type" value="Genomic_DNA"/>
</dbReference>
<dbReference type="CDD" id="cd11059">
    <property type="entry name" value="CYP_fungal"/>
    <property type="match status" value="1"/>
</dbReference>
<dbReference type="RefSeq" id="XP_033389084.1">
    <property type="nucleotide sequence ID" value="XM_033526447.1"/>
</dbReference>
<keyword evidence="6" id="KW-0503">Monooxygenase</keyword>
<dbReference type="GO" id="GO:0016705">
    <property type="term" value="F:oxidoreductase activity, acting on paired donors, with incorporation or reduction of molecular oxygen"/>
    <property type="evidence" value="ECO:0007669"/>
    <property type="project" value="InterPro"/>
</dbReference>
<sequence length="531" mass="59252">MTSPLHLVLLFPVLLLIHTLTTYLLNPLRRVPPAHPLAPFTRLWILSVRWRGIENATLKAAHARLGPVVCLSPAEVSVNCVVGGIREVYGGGMEKGNGSGYCWYGFFANYGGIDNMFTIGGNKAHSTRKRIISNIYSKSVVTTSPVLFAQVSAIIYERFLPRLQSVVSTGDGVFNIYDILHGMTMDIVTGYIFGLQSSSNLVSNPEELTWFLGLYNSRRSYNFWPQELPQWTDAVQKWLGYHLSPQWVDEANGNIEKWTMAMCKRAAAAMQKSDLKPQDTPVVYQQLRAAVAKEAAKMDNGNNKIDVDLTVASEVLDHLAAGFDTSGITLTYIVHELSRHPEIQSRLQEELQTLSPPIALSSAPKLPDPKVLDALPLLHAVTWETLRLHSAIPGPQPRFTPPQGARLGPAELNYYVPGNVRVSASAGLLHLNEDVYDHAEEWRPQRWLEEVSEEKRKDMESRWFWAFGSGGRMCVGSHLAVYQMKYIIAALYSNYTTIIVDDTGIEQSDSYTAPPKSDKFLVKLVEHVKTG</sequence>
<dbReference type="InterPro" id="IPR017972">
    <property type="entry name" value="Cyt_P450_CS"/>
</dbReference>
<dbReference type="PRINTS" id="PR00385">
    <property type="entry name" value="P450"/>
</dbReference>
<dbReference type="GO" id="GO:0004497">
    <property type="term" value="F:monooxygenase activity"/>
    <property type="evidence" value="ECO:0007669"/>
    <property type="project" value="UniProtKB-KW"/>
</dbReference>
<comment type="cofactor">
    <cofactor evidence="1 5">
        <name>heme</name>
        <dbReference type="ChEBI" id="CHEBI:30413"/>
    </cofactor>
</comment>
<evidence type="ECO:0000256" key="4">
    <source>
        <dbReference type="ARBA" id="ARBA00023004"/>
    </source>
</evidence>
<protein>
    <submittedName>
        <fullName evidence="7">Cytochrome P450</fullName>
    </submittedName>
</protein>
<dbReference type="GO" id="GO:0020037">
    <property type="term" value="F:heme binding"/>
    <property type="evidence" value="ECO:0007669"/>
    <property type="project" value="InterPro"/>
</dbReference>
<proteinExistence type="inferred from homology"/>
<evidence type="ECO:0000313" key="7">
    <source>
        <dbReference type="EMBL" id="KAF2020745.1"/>
    </source>
</evidence>
<dbReference type="GeneID" id="54283844"/>
<evidence type="ECO:0000256" key="3">
    <source>
        <dbReference type="ARBA" id="ARBA00022723"/>
    </source>
</evidence>
<dbReference type="SUPFAM" id="SSF48264">
    <property type="entry name" value="Cytochrome P450"/>
    <property type="match status" value="1"/>
</dbReference>
<evidence type="ECO:0000256" key="5">
    <source>
        <dbReference type="PIRSR" id="PIRSR602401-1"/>
    </source>
</evidence>
<evidence type="ECO:0000256" key="1">
    <source>
        <dbReference type="ARBA" id="ARBA00001971"/>
    </source>
</evidence>
<evidence type="ECO:0000313" key="8">
    <source>
        <dbReference type="Proteomes" id="UP000799778"/>
    </source>
</evidence>
<dbReference type="PANTHER" id="PTHR24305:SF166">
    <property type="entry name" value="CYTOCHROME P450 12A4, MITOCHONDRIAL-RELATED"/>
    <property type="match status" value="1"/>
</dbReference>
<dbReference type="Pfam" id="PF00067">
    <property type="entry name" value="p450"/>
    <property type="match status" value="1"/>
</dbReference>
<evidence type="ECO:0000256" key="2">
    <source>
        <dbReference type="ARBA" id="ARBA00010617"/>
    </source>
</evidence>
<gene>
    <name evidence="7" type="ORF">BU24DRAFT_416430</name>
</gene>
<dbReference type="GO" id="GO:0005506">
    <property type="term" value="F:iron ion binding"/>
    <property type="evidence" value="ECO:0007669"/>
    <property type="project" value="InterPro"/>
</dbReference>
<keyword evidence="8" id="KW-1185">Reference proteome</keyword>
<accession>A0A6A5Y5B4</accession>
<dbReference type="PANTHER" id="PTHR24305">
    <property type="entry name" value="CYTOCHROME P450"/>
    <property type="match status" value="1"/>
</dbReference>
<keyword evidence="6" id="KW-0560">Oxidoreductase</keyword>
<dbReference type="InterPro" id="IPR002401">
    <property type="entry name" value="Cyt_P450_E_grp-I"/>
</dbReference>
<dbReference type="InterPro" id="IPR036396">
    <property type="entry name" value="Cyt_P450_sf"/>
</dbReference>
<dbReference type="PROSITE" id="PS00086">
    <property type="entry name" value="CYTOCHROME_P450"/>
    <property type="match status" value="1"/>
</dbReference>
<dbReference type="InterPro" id="IPR050121">
    <property type="entry name" value="Cytochrome_P450_monoxygenase"/>
</dbReference>
<evidence type="ECO:0000256" key="6">
    <source>
        <dbReference type="RuleBase" id="RU000461"/>
    </source>
</evidence>
<dbReference type="Proteomes" id="UP000799778">
    <property type="component" value="Unassembled WGS sequence"/>
</dbReference>
<feature type="binding site" description="axial binding residue" evidence="5">
    <location>
        <position position="474"/>
    </location>
    <ligand>
        <name>heme</name>
        <dbReference type="ChEBI" id="CHEBI:30413"/>
    </ligand>
    <ligandPart>
        <name>Fe</name>
        <dbReference type="ChEBI" id="CHEBI:18248"/>
    </ligandPart>
</feature>
<dbReference type="AlphaFoldDB" id="A0A6A5Y5B4"/>
<comment type="similarity">
    <text evidence="2 6">Belongs to the cytochrome P450 family.</text>
</comment>
<dbReference type="InterPro" id="IPR001128">
    <property type="entry name" value="Cyt_P450"/>
</dbReference>
<keyword evidence="4 5" id="KW-0408">Iron</keyword>
<dbReference type="PRINTS" id="PR00463">
    <property type="entry name" value="EP450I"/>
</dbReference>
<keyword evidence="5 6" id="KW-0349">Heme</keyword>
<dbReference type="Gene3D" id="1.10.630.10">
    <property type="entry name" value="Cytochrome P450"/>
    <property type="match status" value="1"/>
</dbReference>